<sequence length="232" mass="25062">MLTDPAHCPPRPRTAVPSDVADYRPAVAAALRGAKRGGAAGLTGMRAEHSKVLLQDQPALEFLAYAATRLANAQVPADIVPGIALARLTALSKRARHSDKGRFRAPLRRVGQPLLTEPCGPYQFAFQVRAGADALAAHVRVQEPNQVLVSLDGRSAYDSVSTALKSVAPELLPFVLWSFHVLLVGRVGGIVAMSPKERDASKVTRWLRHFLPLASMPLYARPRPRSTPPSDF</sequence>
<evidence type="ECO:0000313" key="2">
    <source>
        <dbReference type="Proteomes" id="UP000604046"/>
    </source>
</evidence>
<proteinExistence type="predicted"/>
<accession>A0A812J7U0</accession>
<name>A0A812J7U0_9DINO</name>
<dbReference type="OrthoDB" id="7485566at2759"/>
<gene>
    <name evidence="1" type="ORF">SNAT2548_LOCUS5806</name>
</gene>
<comment type="caution">
    <text evidence="1">The sequence shown here is derived from an EMBL/GenBank/DDBJ whole genome shotgun (WGS) entry which is preliminary data.</text>
</comment>
<dbReference type="EMBL" id="CAJNDS010000377">
    <property type="protein sequence ID" value="CAE7199065.1"/>
    <property type="molecule type" value="Genomic_DNA"/>
</dbReference>
<evidence type="ECO:0000313" key="1">
    <source>
        <dbReference type="EMBL" id="CAE7199065.1"/>
    </source>
</evidence>
<organism evidence="1 2">
    <name type="scientific">Symbiodinium natans</name>
    <dbReference type="NCBI Taxonomy" id="878477"/>
    <lineage>
        <taxon>Eukaryota</taxon>
        <taxon>Sar</taxon>
        <taxon>Alveolata</taxon>
        <taxon>Dinophyceae</taxon>
        <taxon>Suessiales</taxon>
        <taxon>Symbiodiniaceae</taxon>
        <taxon>Symbiodinium</taxon>
    </lineage>
</organism>
<keyword evidence="2" id="KW-1185">Reference proteome</keyword>
<dbReference type="Proteomes" id="UP000604046">
    <property type="component" value="Unassembled WGS sequence"/>
</dbReference>
<reference evidence="1" key="1">
    <citation type="submission" date="2021-02" db="EMBL/GenBank/DDBJ databases">
        <authorList>
            <person name="Dougan E. K."/>
            <person name="Rhodes N."/>
            <person name="Thang M."/>
            <person name="Chan C."/>
        </authorList>
    </citation>
    <scope>NUCLEOTIDE SEQUENCE</scope>
</reference>
<dbReference type="AlphaFoldDB" id="A0A812J7U0"/>
<evidence type="ECO:0008006" key="3">
    <source>
        <dbReference type="Google" id="ProtNLM"/>
    </source>
</evidence>
<protein>
    <recommendedName>
        <fullName evidence="3">Reverse transcriptase domain-containing protein</fullName>
    </recommendedName>
</protein>